<dbReference type="PANTHER" id="PTHR12984">
    <property type="entry name" value="SCY1-RELATED S/T PROTEIN KINASE-LIKE"/>
    <property type="match status" value="1"/>
</dbReference>
<dbReference type="EMBL" id="CP133622">
    <property type="protein sequence ID" value="WMV55230.1"/>
    <property type="molecule type" value="Genomic_DNA"/>
</dbReference>
<evidence type="ECO:0000313" key="2">
    <source>
        <dbReference type="Proteomes" id="UP001234989"/>
    </source>
</evidence>
<dbReference type="InterPro" id="IPR016024">
    <property type="entry name" value="ARM-type_fold"/>
</dbReference>
<dbReference type="AlphaFoldDB" id="A0AAF0UZX4"/>
<dbReference type="Gene3D" id="1.25.10.10">
    <property type="entry name" value="Leucine-rich Repeat Variant"/>
    <property type="match status" value="1"/>
</dbReference>
<dbReference type="InterPro" id="IPR051177">
    <property type="entry name" value="CIK-Related_Protein"/>
</dbReference>
<reference evidence="1" key="1">
    <citation type="submission" date="2023-08" db="EMBL/GenBank/DDBJ databases">
        <title>A de novo genome assembly of Solanum verrucosum Schlechtendal, a Mexican diploid species geographically isolated from the other diploid A-genome species in potato relatives.</title>
        <authorList>
            <person name="Hosaka K."/>
        </authorList>
    </citation>
    <scope>NUCLEOTIDE SEQUENCE</scope>
    <source>
        <tissue evidence="1">Young leaves</tissue>
    </source>
</reference>
<dbReference type="SUPFAM" id="SSF48371">
    <property type="entry name" value="ARM repeat"/>
    <property type="match status" value="1"/>
</dbReference>
<organism evidence="1 2">
    <name type="scientific">Solanum verrucosum</name>
    <dbReference type="NCBI Taxonomy" id="315347"/>
    <lineage>
        <taxon>Eukaryota</taxon>
        <taxon>Viridiplantae</taxon>
        <taxon>Streptophyta</taxon>
        <taxon>Embryophyta</taxon>
        <taxon>Tracheophyta</taxon>
        <taxon>Spermatophyta</taxon>
        <taxon>Magnoliopsida</taxon>
        <taxon>eudicotyledons</taxon>
        <taxon>Gunneridae</taxon>
        <taxon>Pentapetalae</taxon>
        <taxon>asterids</taxon>
        <taxon>lamiids</taxon>
        <taxon>Solanales</taxon>
        <taxon>Solanaceae</taxon>
        <taxon>Solanoideae</taxon>
        <taxon>Solaneae</taxon>
        <taxon>Solanum</taxon>
    </lineage>
</organism>
<keyword evidence="2" id="KW-1185">Reference proteome</keyword>
<name>A0AAF0UZX4_SOLVR</name>
<gene>
    <name evidence="1" type="ORF">MTR67_048615</name>
</gene>
<evidence type="ECO:0000313" key="1">
    <source>
        <dbReference type="EMBL" id="WMV55230.1"/>
    </source>
</evidence>
<dbReference type="InterPro" id="IPR036691">
    <property type="entry name" value="Endo/exonu/phosph_ase_sf"/>
</dbReference>
<accession>A0AAF0UZX4</accession>
<sequence>MHVLVKQAIMPRVHGLALKTTVAAVRVNALLCLGDMVHTLDKPAVLEILQTIQCCTAVDRSAPTLMCTLGVANSILKKNGIEFVAEHVLPLLMPLLIAQQLNVQQFAKYMAFVKEILRRTPTMEDFSDFIEDMELMVDFQLVVVVCDYTWIKGDRTNAASRIDRILVSKEWDDSFRKIK</sequence>
<dbReference type="Proteomes" id="UP001234989">
    <property type="component" value="Chromosome 11"/>
</dbReference>
<dbReference type="InterPro" id="IPR011989">
    <property type="entry name" value="ARM-like"/>
</dbReference>
<proteinExistence type="predicted"/>
<protein>
    <submittedName>
        <fullName evidence="1">Uncharacterized protein</fullName>
    </submittedName>
</protein>
<dbReference type="SUPFAM" id="SSF56219">
    <property type="entry name" value="DNase I-like"/>
    <property type="match status" value="1"/>
</dbReference>
<dbReference type="PANTHER" id="PTHR12984:SF6">
    <property type="entry name" value="SCY1-LIKE PROTEIN 2"/>
    <property type="match status" value="1"/>
</dbReference>